<evidence type="ECO:0000313" key="11">
    <source>
        <dbReference type="Proteomes" id="UP000050502"/>
    </source>
</evidence>
<evidence type="ECO:0000256" key="2">
    <source>
        <dbReference type="ARBA" id="ARBA00022670"/>
    </source>
</evidence>
<dbReference type="Pfam" id="PF05922">
    <property type="entry name" value="Inhibitor_I9"/>
    <property type="match status" value="1"/>
</dbReference>
<reference evidence="10 11" key="1">
    <citation type="submission" date="2015-07" db="EMBL/GenBank/DDBJ databases">
        <title>Whole genome sequence of Ardenticatena maritima DSM 23922.</title>
        <authorList>
            <person name="Hemp J."/>
            <person name="Ward L.M."/>
            <person name="Pace L.A."/>
            <person name="Fischer W.W."/>
        </authorList>
    </citation>
    <scope>NUCLEOTIDE SEQUENCE [LARGE SCALE GENOMIC DNA]</scope>
    <source>
        <strain evidence="10 11">110S</strain>
    </source>
</reference>
<evidence type="ECO:0000256" key="7">
    <source>
        <dbReference type="RuleBase" id="RU003355"/>
    </source>
</evidence>
<dbReference type="InterPro" id="IPR050131">
    <property type="entry name" value="Peptidase_S8_subtilisin-like"/>
</dbReference>
<sequence length="499" mass="51973">MDGSAVVRKPTLNARTIPNDGLAPVVGLDQPNVIPGRYIVVFKDNVSVQAARTERANVERMGARIDVEYSTVLRGFAGNLPAQALEALRRNPNVAYIEADRVVSINDTQTNATWGLDRIDQTNLPLDGTYTYNYTGSGVNVYVIDTGVRKSHVEFGGRAYHGYSAINDGRGSDDCNGHGTHVAGTIGGATYGVAKNVRIYAVRVLDCNGSGTNSGVIAGVDWVTQNHIKPAVANMSLGGGASTALDNAVRNSIAAGVVYAVAAGNENTDACTKSPARVDEAITVGSTTSSDARSSFSNYGTCVDIFAPGSNITSAWHTSDTATNTISGTSMATPHVAGVAALYLESNPSASPATVKAAILNGATSGVLTGIGSGSPNLLLNSLLTGGGGGGGGGGGAPCSACEYFTGTLTGSGDYDYQPNGTYYYSGSGYHNAWLEGPAGTDFDLYLWKWNGWSWTTVASSTSSTSSESISYYGSSGYYVWRIYSYSGSGTYEFWLDRP</sequence>
<comment type="caution">
    <text evidence="10">The sequence shown here is derived from an EMBL/GenBank/DDBJ whole genome shotgun (WGS) entry which is preliminary data.</text>
</comment>
<feature type="active site" description="Charge relay system" evidence="5 6">
    <location>
        <position position="330"/>
    </location>
</feature>
<evidence type="ECO:0000256" key="4">
    <source>
        <dbReference type="ARBA" id="ARBA00022825"/>
    </source>
</evidence>
<gene>
    <name evidence="10" type="ORF">SE16_02325</name>
</gene>
<dbReference type="GO" id="GO:0006508">
    <property type="term" value="P:proteolysis"/>
    <property type="evidence" value="ECO:0007669"/>
    <property type="project" value="UniProtKB-KW"/>
</dbReference>
<dbReference type="PRINTS" id="PR00723">
    <property type="entry name" value="SUBTILISIN"/>
</dbReference>
<feature type="domain" description="Peptidase S8/S53" evidence="8">
    <location>
        <begin position="136"/>
        <end position="367"/>
    </location>
</feature>
<dbReference type="AlphaFoldDB" id="A0A0P6Y1K6"/>
<dbReference type="InterPro" id="IPR023827">
    <property type="entry name" value="Peptidase_S8_Asp-AS"/>
</dbReference>
<dbReference type="InterPro" id="IPR000209">
    <property type="entry name" value="Peptidase_S8/S53_dom"/>
</dbReference>
<dbReference type="GO" id="GO:0004252">
    <property type="term" value="F:serine-type endopeptidase activity"/>
    <property type="evidence" value="ECO:0007669"/>
    <property type="project" value="UniProtKB-UniRule"/>
</dbReference>
<evidence type="ECO:0000256" key="1">
    <source>
        <dbReference type="ARBA" id="ARBA00011073"/>
    </source>
</evidence>
<dbReference type="InterPro" id="IPR036852">
    <property type="entry name" value="Peptidase_S8/S53_dom_sf"/>
</dbReference>
<name>A0A0P6Y1K6_9CHLR</name>
<keyword evidence="2 6" id="KW-0645">Protease</keyword>
<evidence type="ECO:0000259" key="9">
    <source>
        <dbReference type="Pfam" id="PF05922"/>
    </source>
</evidence>
<dbReference type="PANTHER" id="PTHR43806:SF11">
    <property type="entry name" value="CEREVISIN-RELATED"/>
    <property type="match status" value="1"/>
</dbReference>
<dbReference type="InterPro" id="IPR022398">
    <property type="entry name" value="Peptidase_S8_His-AS"/>
</dbReference>
<dbReference type="Pfam" id="PF00082">
    <property type="entry name" value="Peptidase_S8"/>
    <property type="match status" value="1"/>
</dbReference>
<dbReference type="SUPFAM" id="SSF54897">
    <property type="entry name" value="Protease propeptides/inhibitors"/>
    <property type="match status" value="1"/>
</dbReference>
<keyword evidence="3 6" id="KW-0378">Hydrolase</keyword>
<accession>A0A0P6Y1K6</accession>
<evidence type="ECO:0000259" key="8">
    <source>
        <dbReference type="Pfam" id="PF00082"/>
    </source>
</evidence>
<dbReference type="FunFam" id="3.40.50.200:FF:000014">
    <property type="entry name" value="Proteinase K"/>
    <property type="match status" value="1"/>
</dbReference>
<dbReference type="InterPro" id="IPR034193">
    <property type="entry name" value="PCSK9_ProteinaseK-like"/>
</dbReference>
<feature type="active site" description="Charge relay system" evidence="5 6">
    <location>
        <position position="178"/>
    </location>
</feature>
<feature type="domain" description="Inhibitor I9" evidence="9">
    <location>
        <begin position="37"/>
        <end position="105"/>
    </location>
</feature>
<dbReference type="PROSITE" id="PS51892">
    <property type="entry name" value="SUBTILASE"/>
    <property type="match status" value="1"/>
</dbReference>
<keyword evidence="4 6" id="KW-0720">Serine protease</keyword>
<dbReference type="PATRIC" id="fig|872965.6.peg.410"/>
<feature type="active site" description="Charge relay system" evidence="5 6">
    <location>
        <position position="145"/>
    </location>
</feature>
<dbReference type="InterPro" id="IPR010259">
    <property type="entry name" value="S8pro/Inhibitor_I9"/>
</dbReference>
<dbReference type="InterPro" id="IPR037045">
    <property type="entry name" value="S8pro/Inhibitor_I9_sf"/>
</dbReference>
<dbReference type="PANTHER" id="PTHR43806">
    <property type="entry name" value="PEPTIDASE S8"/>
    <property type="match status" value="1"/>
</dbReference>
<dbReference type="SUPFAM" id="SSF52743">
    <property type="entry name" value="Subtilisin-like"/>
    <property type="match status" value="1"/>
</dbReference>
<dbReference type="GO" id="GO:0005615">
    <property type="term" value="C:extracellular space"/>
    <property type="evidence" value="ECO:0007669"/>
    <property type="project" value="TreeGrafter"/>
</dbReference>
<dbReference type="InterPro" id="IPR015500">
    <property type="entry name" value="Peptidase_S8_subtilisin-rel"/>
</dbReference>
<dbReference type="PROSITE" id="PS00137">
    <property type="entry name" value="SUBTILASE_HIS"/>
    <property type="match status" value="1"/>
</dbReference>
<dbReference type="PROSITE" id="PS00138">
    <property type="entry name" value="SUBTILASE_SER"/>
    <property type="match status" value="1"/>
</dbReference>
<dbReference type="PROSITE" id="PS00136">
    <property type="entry name" value="SUBTILASE_ASP"/>
    <property type="match status" value="1"/>
</dbReference>
<dbReference type="Gene3D" id="2.60.120.380">
    <property type="match status" value="1"/>
</dbReference>
<dbReference type="Gene3D" id="3.30.70.80">
    <property type="entry name" value="Peptidase S8 propeptide/proteinase inhibitor I9"/>
    <property type="match status" value="1"/>
</dbReference>
<evidence type="ECO:0000256" key="3">
    <source>
        <dbReference type="ARBA" id="ARBA00022801"/>
    </source>
</evidence>
<dbReference type="EMBL" id="LGKN01000003">
    <property type="protein sequence ID" value="KPL89779.1"/>
    <property type="molecule type" value="Genomic_DNA"/>
</dbReference>
<protein>
    <submittedName>
        <fullName evidence="10">Peptidase S8</fullName>
    </submittedName>
</protein>
<dbReference type="SUPFAM" id="SSF89260">
    <property type="entry name" value="Collagen-binding domain"/>
    <property type="match status" value="1"/>
</dbReference>
<evidence type="ECO:0000256" key="6">
    <source>
        <dbReference type="PROSITE-ProRule" id="PRU01240"/>
    </source>
</evidence>
<comment type="similarity">
    <text evidence="1 6 7">Belongs to the peptidase S8 family.</text>
</comment>
<proteinExistence type="inferred from homology"/>
<dbReference type="CDD" id="cd04077">
    <property type="entry name" value="Peptidases_S8_PCSK9_ProteinaseK_like"/>
    <property type="match status" value="1"/>
</dbReference>
<evidence type="ECO:0000256" key="5">
    <source>
        <dbReference type="PIRSR" id="PIRSR615500-1"/>
    </source>
</evidence>
<organism evidence="10 11">
    <name type="scientific">Ardenticatena maritima</name>
    <dbReference type="NCBI Taxonomy" id="872965"/>
    <lineage>
        <taxon>Bacteria</taxon>
        <taxon>Bacillati</taxon>
        <taxon>Chloroflexota</taxon>
        <taxon>Ardenticatenia</taxon>
        <taxon>Ardenticatenales</taxon>
        <taxon>Ardenticatenaceae</taxon>
        <taxon>Ardenticatena</taxon>
    </lineage>
</organism>
<evidence type="ECO:0000313" key="10">
    <source>
        <dbReference type="EMBL" id="KPL89779.1"/>
    </source>
</evidence>
<dbReference type="Gene3D" id="3.40.50.200">
    <property type="entry name" value="Peptidase S8/S53 domain"/>
    <property type="match status" value="1"/>
</dbReference>
<dbReference type="InterPro" id="IPR023828">
    <property type="entry name" value="Peptidase_S8_Ser-AS"/>
</dbReference>
<dbReference type="Proteomes" id="UP000050502">
    <property type="component" value="Unassembled WGS sequence"/>
</dbReference>